<dbReference type="CDD" id="cd10918">
    <property type="entry name" value="CE4_NodB_like_5s_6s"/>
    <property type="match status" value="1"/>
</dbReference>
<dbReference type="Gene3D" id="3.20.20.370">
    <property type="entry name" value="Glycoside hydrolase/deacetylase"/>
    <property type="match status" value="1"/>
</dbReference>
<dbReference type="PROSITE" id="PS51677">
    <property type="entry name" value="NODB"/>
    <property type="match status" value="1"/>
</dbReference>
<feature type="domain" description="NodB homology" evidence="3">
    <location>
        <begin position="84"/>
        <end position="347"/>
    </location>
</feature>
<name>A0ABT2BNF8_9BURK</name>
<sequence>MTTHTGFTRSLLRLAGDAIARSQREPSLCVVNYHRILARPDPLLDSEPDVAAFRWQMALLAECFHVMPLRAALAALDAGNLPARTVCITFDDGYRSVHELALPVLEEFGLPATVFVTSGHVGRGSMWNDRIIEAVQALPAGALDLSDLGLPRYPLANEADRKRATAGLTEASKYLPPPARAALVERLATLAGTGDAPGLMLTPEMVVDLDRRGVEIGAHTVTHPILTSLDDDAARAEIRNGKQELEALIGKPVRLFAYPNGKAGKDFDARHVAMVREAGFEAAFTTAVGAIGGMADRFQLPRSRPWDKRPLLFGLRLLQWLAQGAPARHEYANRMARLAGSDNAAIR</sequence>
<protein>
    <submittedName>
        <fullName evidence="4">Polysaccharide deacetylase family protein</fullName>
    </submittedName>
</protein>
<dbReference type="Proteomes" id="UP001205861">
    <property type="component" value="Unassembled WGS sequence"/>
</dbReference>
<dbReference type="PANTHER" id="PTHR34216:SF3">
    <property type="entry name" value="POLY-BETA-1,6-N-ACETYL-D-GLUCOSAMINE N-DEACETYLASE"/>
    <property type="match status" value="1"/>
</dbReference>
<accession>A0ABT2BNF8</accession>
<evidence type="ECO:0000313" key="5">
    <source>
        <dbReference type="Proteomes" id="UP001205861"/>
    </source>
</evidence>
<keyword evidence="5" id="KW-1185">Reference proteome</keyword>
<reference evidence="4 5" key="1">
    <citation type="submission" date="2022-08" db="EMBL/GenBank/DDBJ databases">
        <title>Reclassification of Massilia species as members of the genera Telluria, Duganella, Pseudoduganella, Mokoshia gen. nov. and Zemynaea gen. nov. using orthogonal and non-orthogonal genome-based approaches.</title>
        <authorList>
            <person name="Bowman J.P."/>
        </authorList>
    </citation>
    <scope>NUCLEOTIDE SEQUENCE [LARGE SCALE GENOMIC DNA]</scope>
    <source>
        <strain evidence="4 5">JCM 31607</strain>
    </source>
</reference>
<evidence type="ECO:0000256" key="2">
    <source>
        <dbReference type="ARBA" id="ARBA00022729"/>
    </source>
</evidence>
<dbReference type="InterPro" id="IPR011330">
    <property type="entry name" value="Glyco_hydro/deAcase_b/a-brl"/>
</dbReference>
<dbReference type="PANTHER" id="PTHR34216">
    <property type="match status" value="1"/>
</dbReference>
<evidence type="ECO:0000259" key="3">
    <source>
        <dbReference type="PROSITE" id="PS51677"/>
    </source>
</evidence>
<organism evidence="4 5">
    <name type="scientific">Massilia solisilvae</name>
    <dbReference type="NCBI Taxonomy" id="1811225"/>
    <lineage>
        <taxon>Bacteria</taxon>
        <taxon>Pseudomonadati</taxon>
        <taxon>Pseudomonadota</taxon>
        <taxon>Betaproteobacteria</taxon>
        <taxon>Burkholderiales</taxon>
        <taxon>Oxalobacteraceae</taxon>
        <taxon>Telluria group</taxon>
        <taxon>Massilia</taxon>
    </lineage>
</organism>
<comment type="subcellular location">
    <subcellularLocation>
        <location evidence="1">Secreted</location>
    </subcellularLocation>
</comment>
<dbReference type="Pfam" id="PF01522">
    <property type="entry name" value="Polysacc_deac_1"/>
    <property type="match status" value="1"/>
</dbReference>
<dbReference type="InterPro" id="IPR002509">
    <property type="entry name" value="NODB_dom"/>
</dbReference>
<evidence type="ECO:0000256" key="1">
    <source>
        <dbReference type="ARBA" id="ARBA00004613"/>
    </source>
</evidence>
<dbReference type="SUPFAM" id="SSF88713">
    <property type="entry name" value="Glycoside hydrolase/deacetylase"/>
    <property type="match status" value="1"/>
</dbReference>
<keyword evidence="2" id="KW-0732">Signal</keyword>
<evidence type="ECO:0000313" key="4">
    <source>
        <dbReference type="EMBL" id="MCS0609997.1"/>
    </source>
</evidence>
<dbReference type="RefSeq" id="WP_258857615.1">
    <property type="nucleotide sequence ID" value="NZ_JANUGV010000005.1"/>
</dbReference>
<gene>
    <name evidence="4" type="ORF">NX773_17665</name>
</gene>
<proteinExistence type="predicted"/>
<dbReference type="InterPro" id="IPR051398">
    <property type="entry name" value="Polysacch_Deacetylase"/>
</dbReference>
<dbReference type="EMBL" id="JANUGV010000005">
    <property type="protein sequence ID" value="MCS0609997.1"/>
    <property type="molecule type" value="Genomic_DNA"/>
</dbReference>
<comment type="caution">
    <text evidence="4">The sequence shown here is derived from an EMBL/GenBank/DDBJ whole genome shotgun (WGS) entry which is preliminary data.</text>
</comment>